<dbReference type="Gene3D" id="3.40.1010.10">
    <property type="entry name" value="Cobalt-precorrin-4 Transmethylase, Domain 1"/>
    <property type="match status" value="1"/>
</dbReference>
<dbReference type="InterPro" id="IPR014776">
    <property type="entry name" value="4pyrrole_Mease_sub2"/>
</dbReference>
<keyword evidence="2" id="KW-0169">Cobalamin biosynthesis</keyword>
<keyword evidence="3" id="KW-0489">Methyltransferase</keyword>
<reference evidence="7" key="2">
    <citation type="submission" date="2024-06" db="EMBL/GenBank/DDBJ databases">
        <authorList>
            <person name="Petrova K.O."/>
            <person name="Toshchakov S.V."/>
            <person name="Boltjanskaja Y.V."/>
            <person name="Kevbrin V."/>
        </authorList>
    </citation>
    <scope>NUCLEOTIDE SEQUENCE</scope>
    <source>
        <strain evidence="7">Z-910T</strain>
    </source>
</reference>
<dbReference type="CDD" id="cd11644">
    <property type="entry name" value="Precorrin-6Y-MT"/>
    <property type="match status" value="1"/>
</dbReference>
<evidence type="ECO:0000256" key="4">
    <source>
        <dbReference type="ARBA" id="ARBA00022679"/>
    </source>
</evidence>
<organism evidence="7">
    <name type="scientific">Proteinivorax tanatarense</name>
    <dbReference type="NCBI Taxonomy" id="1260629"/>
    <lineage>
        <taxon>Bacteria</taxon>
        <taxon>Bacillati</taxon>
        <taxon>Bacillota</taxon>
        <taxon>Clostridia</taxon>
        <taxon>Eubacteriales</taxon>
        <taxon>Proteinivoracaceae</taxon>
        <taxon>Proteinivorax</taxon>
    </lineage>
</organism>
<evidence type="ECO:0000256" key="3">
    <source>
        <dbReference type="ARBA" id="ARBA00022603"/>
    </source>
</evidence>
<dbReference type="InterPro" id="IPR000878">
    <property type="entry name" value="4pyrrol_Mease"/>
</dbReference>
<dbReference type="GO" id="GO:0008276">
    <property type="term" value="F:protein methyltransferase activity"/>
    <property type="evidence" value="ECO:0007669"/>
    <property type="project" value="InterPro"/>
</dbReference>
<dbReference type="EMBL" id="CP158367">
    <property type="protein sequence ID" value="XBX74300.1"/>
    <property type="molecule type" value="Genomic_DNA"/>
</dbReference>
<sequence>MSKIFIVGIGPGHSDYILPKAIKTIEKCGVIIGGKRNLDSINQIATLETKKSIVIEGNLVEVKDYISNNYTIQDIAVVVSGDTGFHSLLSYLKKNLAKEIRLEVVPGLSSIQYMYAKLKRPWQNAYVSSLHGRNIEVEEIVNKQKEVILLTDKYWNPNKIAQRLIDKNITDKWMYIGSNLSYENEKIFKFKIENVPNIDYGLNVVVISDE</sequence>
<dbReference type="PANTHER" id="PTHR43182:SF1">
    <property type="entry name" value="COBALT-PRECORRIN-7 C(5)-METHYLTRANSFERASE"/>
    <property type="match status" value="1"/>
</dbReference>
<dbReference type="InterPro" id="IPR050714">
    <property type="entry name" value="Cobalamin_biosynth_MTase"/>
</dbReference>
<keyword evidence="4" id="KW-0808">Transferase</keyword>
<dbReference type="GO" id="GO:0009236">
    <property type="term" value="P:cobalamin biosynthetic process"/>
    <property type="evidence" value="ECO:0007669"/>
    <property type="project" value="UniProtKB-KW"/>
</dbReference>
<evidence type="ECO:0000256" key="1">
    <source>
        <dbReference type="ARBA" id="ARBA00004953"/>
    </source>
</evidence>
<dbReference type="Gene3D" id="3.30.950.10">
    <property type="entry name" value="Methyltransferase, Cobalt-precorrin-4 Transmethylase, Domain 2"/>
    <property type="match status" value="1"/>
</dbReference>
<dbReference type="InterPro" id="IPR035996">
    <property type="entry name" value="4pyrrol_Methylase_sf"/>
</dbReference>
<keyword evidence="5" id="KW-0949">S-adenosyl-L-methionine</keyword>
<dbReference type="NCBIfam" id="TIGR02467">
    <property type="entry name" value="CbiE"/>
    <property type="match status" value="1"/>
</dbReference>
<dbReference type="InterPro" id="IPR014777">
    <property type="entry name" value="4pyrrole_Mease_sub1"/>
</dbReference>
<evidence type="ECO:0000256" key="5">
    <source>
        <dbReference type="ARBA" id="ARBA00022691"/>
    </source>
</evidence>
<dbReference type="AlphaFoldDB" id="A0AAU7VK16"/>
<reference evidence="7" key="1">
    <citation type="journal article" date="2013" name="Extremophiles">
        <title>Proteinivorax tanatarense gen. nov., sp. nov., an anaerobic, haloalkaliphilic, proteolytic bacterium isolated from a decaying algal bloom, and proposal of Proteinivoraceae fam. nov.</title>
        <authorList>
            <person name="Kevbrin V."/>
            <person name="Boltyanskaya Y."/>
            <person name="Zhilina T."/>
            <person name="Kolganova T."/>
            <person name="Lavrentjeva E."/>
            <person name="Kuznetsov B."/>
        </authorList>
    </citation>
    <scope>NUCLEOTIDE SEQUENCE</scope>
    <source>
        <strain evidence="7">Z-910T</strain>
    </source>
</reference>
<dbReference type="SUPFAM" id="SSF53790">
    <property type="entry name" value="Tetrapyrrole methylase"/>
    <property type="match status" value="1"/>
</dbReference>
<accession>A0AAU7VK16</accession>
<dbReference type="RefSeq" id="WP_350343054.1">
    <property type="nucleotide sequence ID" value="NZ_CP158367.1"/>
</dbReference>
<evidence type="ECO:0000256" key="2">
    <source>
        <dbReference type="ARBA" id="ARBA00022573"/>
    </source>
</evidence>
<name>A0AAU7VK16_9FIRM</name>
<protein>
    <submittedName>
        <fullName evidence="7">Precorrin-6y C5,15-methyltransferase (Decarboxylating) subunit CbiE</fullName>
    </submittedName>
</protein>
<dbReference type="GO" id="GO:0032259">
    <property type="term" value="P:methylation"/>
    <property type="evidence" value="ECO:0007669"/>
    <property type="project" value="UniProtKB-KW"/>
</dbReference>
<feature type="domain" description="Tetrapyrrole methylase" evidence="6">
    <location>
        <begin position="3"/>
        <end position="195"/>
    </location>
</feature>
<proteinExistence type="predicted"/>
<evidence type="ECO:0000259" key="6">
    <source>
        <dbReference type="Pfam" id="PF00590"/>
    </source>
</evidence>
<dbReference type="Pfam" id="PF00590">
    <property type="entry name" value="TP_methylase"/>
    <property type="match status" value="1"/>
</dbReference>
<evidence type="ECO:0000313" key="7">
    <source>
        <dbReference type="EMBL" id="XBX74300.1"/>
    </source>
</evidence>
<dbReference type="InterPro" id="IPR012818">
    <property type="entry name" value="CbiE"/>
</dbReference>
<comment type="pathway">
    <text evidence="1">Cofactor biosynthesis; adenosylcobalamin biosynthesis.</text>
</comment>
<dbReference type="PANTHER" id="PTHR43182">
    <property type="entry name" value="COBALT-PRECORRIN-6B C(15)-METHYLTRANSFERASE (DECARBOXYLATING)"/>
    <property type="match status" value="1"/>
</dbReference>
<gene>
    <name evidence="7" type="primary">cbiE</name>
    <name evidence="7" type="ORF">PRVXT_002331</name>
</gene>